<dbReference type="GO" id="GO:0009408">
    <property type="term" value="P:response to heat"/>
    <property type="evidence" value="ECO:0007669"/>
    <property type="project" value="TreeGrafter"/>
</dbReference>
<dbReference type="GO" id="GO:0036498">
    <property type="term" value="P:IRE1-mediated unfolded protein response"/>
    <property type="evidence" value="ECO:0007669"/>
    <property type="project" value="TreeGrafter"/>
</dbReference>
<evidence type="ECO:0000256" key="2">
    <source>
        <dbReference type="RuleBase" id="RU003616"/>
    </source>
</evidence>
<dbReference type="OrthoDB" id="1431247at2759"/>
<dbReference type="InterPro" id="IPR008978">
    <property type="entry name" value="HSP20-like_chaperone"/>
</dbReference>
<dbReference type="PROSITE" id="PS01031">
    <property type="entry name" value="SHSP"/>
    <property type="match status" value="1"/>
</dbReference>
<comment type="similarity">
    <text evidence="1 2">Belongs to the small heat shock protein (HSP20) family.</text>
</comment>
<dbReference type="InterPro" id="IPR001436">
    <property type="entry name" value="Alpha-crystallin/sHSP_animal"/>
</dbReference>
<dbReference type="InterPro" id="IPR002068">
    <property type="entry name" value="A-crystallin/Hsp20_dom"/>
</dbReference>
<reference evidence="4 5" key="2">
    <citation type="submission" date="2018-11" db="EMBL/GenBank/DDBJ databases">
        <authorList>
            <consortium name="Pathogen Informatics"/>
        </authorList>
    </citation>
    <scope>NUCLEOTIDE SEQUENCE [LARGE SCALE GENOMIC DNA]</scope>
    <source>
        <strain evidence="4 5">Costa Rica</strain>
    </source>
</reference>
<reference evidence="6" key="1">
    <citation type="submission" date="2016-04" db="UniProtKB">
        <authorList>
            <consortium name="WormBaseParasite"/>
        </authorList>
    </citation>
    <scope>IDENTIFICATION</scope>
</reference>
<evidence type="ECO:0000259" key="3">
    <source>
        <dbReference type="PROSITE" id="PS01031"/>
    </source>
</evidence>
<dbReference type="EMBL" id="UYYA01000302">
    <property type="protein sequence ID" value="VDM53408.1"/>
    <property type="molecule type" value="Genomic_DNA"/>
</dbReference>
<dbReference type="CDD" id="cd06526">
    <property type="entry name" value="metazoan_ACD"/>
    <property type="match status" value="1"/>
</dbReference>
<name>A0A158PED1_ANGCS</name>
<evidence type="ECO:0000256" key="1">
    <source>
        <dbReference type="PROSITE-ProRule" id="PRU00285"/>
    </source>
</evidence>
<dbReference type="GO" id="GO:0005737">
    <property type="term" value="C:cytoplasm"/>
    <property type="evidence" value="ECO:0007669"/>
    <property type="project" value="TreeGrafter"/>
</dbReference>
<proteinExistence type="inferred from homology"/>
<gene>
    <name evidence="4" type="ORF">ACOC_LOCUS1823</name>
</gene>
<dbReference type="SUPFAM" id="SSF49764">
    <property type="entry name" value="HSP20-like chaperones"/>
    <property type="match status" value="1"/>
</dbReference>
<dbReference type="GO" id="GO:0051082">
    <property type="term" value="F:unfolded protein binding"/>
    <property type="evidence" value="ECO:0007669"/>
    <property type="project" value="TreeGrafter"/>
</dbReference>
<evidence type="ECO:0000313" key="5">
    <source>
        <dbReference type="Proteomes" id="UP000267027"/>
    </source>
</evidence>
<dbReference type="GO" id="GO:0042026">
    <property type="term" value="P:protein refolding"/>
    <property type="evidence" value="ECO:0007669"/>
    <property type="project" value="TreeGrafter"/>
</dbReference>
<protein>
    <submittedName>
        <fullName evidence="6">SHSP domain-containing protein</fullName>
    </submittedName>
</protein>
<dbReference type="GO" id="GO:0005634">
    <property type="term" value="C:nucleus"/>
    <property type="evidence" value="ECO:0007669"/>
    <property type="project" value="TreeGrafter"/>
</dbReference>
<dbReference type="WBParaSite" id="ACOC_0000182201-mRNA-1">
    <property type="protein sequence ID" value="ACOC_0000182201-mRNA-1"/>
    <property type="gene ID" value="ACOC_0000182201"/>
</dbReference>
<dbReference type="PANTHER" id="PTHR45640">
    <property type="entry name" value="HEAT SHOCK PROTEIN HSP-12.2-RELATED"/>
    <property type="match status" value="1"/>
</dbReference>
<dbReference type="Proteomes" id="UP000267027">
    <property type="component" value="Unassembled WGS sequence"/>
</dbReference>
<dbReference type="Pfam" id="PF00011">
    <property type="entry name" value="HSP20"/>
    <property type="match status" value="1"/>
</dbReference>
<dbReference type="STRING" id="334426.A0A158PED1"/>
<dbReference type="Gene3D" id="2.60.40.790">
    <property type="match status" value="1"/>
</dbReference>
<sequence length="143" mass="16459">MSLWVRPANILPRRFAVECLSDLRQLERKARHVERMLRDSLCRTVPNDVLDKSVIRRFYRCVKVQAEAFESQHVGRCLTIEGKEELEEENGYSMRVFTRQFLLPEDVNLDAIRSSLTDNGQLAVEAPKLTKSLQSGGETIPIQ</sequence>
<evidence type="ECO:0000313" key="6">
    <source>
        <dbReference type="WBParaSite" id="ACOC_0000182201-mRNA-1"/>
    </source>
</evidence>
<dbReference type="PANTHER" id="PTHR45640:SF32">
    <property type="entry name" value="STRESS-INDUCED PROTEIN 1"/>
    <property type="match status" value="1"/>
</dbReference>
<keyword evidence="5" id="KW-1185">Reference proteome</keyword>
<organism evidence="6">
    <name type="scientific">Angiostrongylus costaricensis</name>
    <name type="common">Nematode worm</name>
    <dbReference type="NCBI Taxonomy" id="334426"/>
    <lineage>
        <taxon>Eukaryota</taxon>
        <taxon>Metazoa</taxon>
        <taxon>Ecdysozoa</taxon>
        <taxon>Nematoda</taxon>
        <taxon>Chromadorea</taxon>
        <taxon>Rhabditida</taxon>
        <taxon>Rhabditina</taxon>
        <taxon>Rhabditomorpha</taxon>
        <taxon>Strongyloidea</taxon>
        <taxon>Metastrongylidae</taxon>
        <taxon>Angiostrongylus</taxon>
    </lineage>
</organism>
<dbReference type="AlphaFoldDB" id="A0A158PED1"/>
<accession>A0A158PED1</accession>
<evidence type="ECO:0000313" key="4">
    <source>
        <dbReference type="EMBL" id="VDM53408.1"/>
    </source>
</evidence>
<feature type="domain" description="SHSP" evidence="3">
    <location>
        <begin position="1"/>
        <end position="143"/>
    </location>
</feature>